<dbReference type="InterPro" id="IPR003369">
    <property type="entry name" value="TatA/B/E"/>
</dbReference>
<dbReference type="InterPro" id="IPR006312">
    <property type="entry name" value="TatA/E"/>
</dbReference>
<evidence type="ECO:0000256" key="5">
    <source>
        <dbReference type="ARBA" id="ARBA00022927"/>
    </source>
</evidence>
<evidence type="ECO:0000256" key="9">
    <source>
        <dbReference type="SAM" id="MobiDB-lite"/>
    </source>
</evidence>
<dbReference type="AlphaFoldDB" id="A0A3B1EA76"/>
<keyword evidence="2" id="KW-0813">Transport</keyword>
<gene>
    <name evidence="10" type="ORF">MNB_ARC-1_436</name>
</gene>
<feature type="region of interest" description="Disordered" evidence="9">
    <location>
        <begin position="43"/>
        <end position="72"/>
    </location>
</feature>
<dbReference type="PANTHER" id="PTHR42982">
    <property type="entry name" value="SEC-INDEPENDENT PROTEIN TRANSLOCASE PROTEIN TATA"/>
    <property type="match status" value="1"/>
</dbReference>
<protein>
    <submittedName>
        <fullName evidence="10">Twin-arginine translocation protein TatA</fullName>
    </submittedName>
</protein>
<accession>A0A3B1EA76</accession>
<evidence type="ECO:0000256" key="2">
    <source>
        <dbReference type="ARBA" id="ARBA00022448"/>
    </source>
</evidence>
<evidence type="ECO:0000256" key="8">
    <source>
        <dbReference type="ARBA" id="ARBA00023136"/>
    </source>
</evidence>
<comment type="subcellular location">
    <subcellularLocation>
        <location evidence="1">Cell membrane</location>
        <topology evidence="1">Single-pass membrane protein</topology>
    </subcellularLocation>
</comment>
<keyword evidence="5" id="KW-0653">Protein transport</keyword>
<dbReference type="GO" id="GO:0005886">
    <property type="term" value="C:plasma membrane"/>
    <property type="evidence" value="ECO:0007669"/>
    <property type="project" value="UniProtKB-SubCell"/>
</dbReference>
<keyword evidence="6" id="KW-1133">Transmembrane helix</keyword>
<keyword evidence="3" id="KW-1003">Cell membrane</keyword>
<evidence type="ECO:0000256" key="4">
    <source>
        <dbReference type="ARBA" id="ARBA00022692"/>
    </source>
</evidence>
<proteinExistence type="inferred from homology"/>
<reference evidence="10" key="1">
    <citation type="submission" date="2018-10" db="EMBL/GenBank/DDBJ databases">
        <authorList>
            <person name="Aoki K."/>
        </authorList>
    </citation>
    <scope>NUCLEOTIDE SEQUENCE</scope>
</reference>
<evidence type="ECO:0000256" key="1">
    <source>
        <dbReference type="ARBA" id="ARBA00004162"/>
    </source>
</evidence>
<feature type="compositionally biased region" description="Basic and acidic residues" evidence="9">
    <location>
        <begin position="57"/>
        <end position="72"/>
    </location>
</feature>
<dbReference type="HAMAP" id="MF_00236">
    <property type="entry name" value="TatA_E"/>
    <property type="match status" value="1"/>
</dbReference>
<sequence>MGMPGGFELFAIVAVVVLMFGGKKIPELARGLGQGIKNFKSAVKDDEPSDNITSANKIEENKIEKETTTTKA</sequence>
<dbReference type="NCBIfam" id="TIGR01411">
    <property type="entry name" value="tatAE"/>
    <property type="match status" value="1"/>
</dbReference>
<organism evidence="10">
    <name type="scientific">hydrothermal vent metagenome</name>
    <dbReference type="NCBI Taxonomy" id="652676"/>
    <lineage>
        <taxon>unclassified sequences</taxon>
        <taxon>metagenomes</taxon>
        <taxon>ecological metagenomes</taxon>
    </lineage>
</organism>
<dbReference type="Pfam" id="PF02416">
    <property type="entry name" value="TatA_B_E"/>
    <property type="match status" value="1"/>
</dbReference>
<dbReference type="GO" id="GO:0043953">
    <property type="term" value="P:protein transport by the Tat complex"/>
    <property type="evidence" value="ECO:0007669"/>
    <property type="project" value="InterPro"/>
</dbReference>
<evidence type="ECO:0000256" key="3">
    <source>
        <dbReference type="ARBA" id="ARBA00022475"/>
    </source>
</evidence>
<keyword evidence="8" id="KW-0472">Membrane</keyword>
<name>A0A3B1EA76_9ZZZZ</name>
<dbReference type="EMBL" id="UOYO01000026">
    <property type="protein sequence ID" value="VAY87514.1"/>
    <property type="molecule type" value="Genomic_DNA"/>
</dbReference>
<evidence type="ECO:0000256" key="7">
    <source>
        <dbReference type="ARBA" id="ARBA00023010"/>
    </source>
</evidence>
<keyword evidence="4" id="KW-0812">Transmembrane</keyword>
<evidence type="ECO:0000256" key="6">
    <source>
        <dbReference type="ARBA" id="ARBA00022989"/>
    </source>
</evidence>
<dbReference type="Gene3D" id="1.20.5.3310">
    <property type="match status" value="1"/>
</dbReference>
<keyword evidence="7" id="KW-0811">Translocation</keyword>
<evidence type="ECO:0000313" key="10">
    <source>
        <dbReference type="EMBL" id="VAY87514.1"/>
    </source>
</evidence>
<dbReference type="PANTHER" id="PTHR42982:SF1">
    <property type="entry name" value="SEC-INDEPENDENT PROTEIN TRANSLOCASE PROTEIN TATA"/>
    <property type="match status" value="1"/>
</dbReference>